<evidence type="ECO:0000256" key="1">
    <source>
        <dbReference type="SAM" id="Phobius"/>
    </source>
</evidence>
<sequence length="124" mass="14375">MNKIFNYFIAAVWLINGLFCKVLNLVPRHQEIVSRILSDDHSRILTILIGISEIIMAVWILSGFKTKLNAITQIAIIASMNILEFILVPDLLLWGHYNSLFAFLFIVLIYFNEFYLKQKITKIS</sequence>
<evidence type="ECO:0000313" key="3">
    <source>
        <dbReference type="Proteomes" id="UP001208649"/>
    </source>
</evidence>
<feature type="transmembrane region" description="Helical" evidence="1">
    <location>
        <begin position="44"/>
        <end position="61"/>
    </location>
</feature>
<feature type="transmembrane region" description="Helical" evidence="1">
    <location>
        <begin position="68"/>
        <end position="88"/>
    </location>
</feature>
<dbReference type="RefSeq" id="WP_263002239.1">
    <property type="nucleotide sequence ID" value="NZ_JAOTEM010000001.1"/>
</dbReference>
<feature type="transmembrane region" description="Helical" evidence="1">
    <location>
        <begin position="94"/>
        <end position="116"/>
    </location>
</feature>
<gene>
    <name evidence="2" type="ORF">NZ698_06350</name>
</gene>
<keyword evidence="1" id="KW-0472">Membrane</keyword>
<dbReference type="InterPro" id="IPR025695">
    <property type="entry name" value="DoxX-like"/>
</dbReference>
<name>A0ABT2W3L6_9FLAO</name>
<dbReference type="Pfam" id="PF13781">
    <property type="entry name" value="DoxX_3"/>
    <property type="match status" value="1"/>
</dbReference>
<comment type="caution">
    <text evidence="2">The sequence shown here is derived from an EMBL/GenBank/DDBJ whole genome shotgun (WGS) entry which is preliminary data.</text>
</comment>
<keyword evidence="1" id="KW-1133">Transmembrane helix</keyword>
<accession>A0ABT2W3L6</accession>
<organism evidence="2 3">
    <name type="scientific">Chryseobacterium edaphi</name>
    <dbReference type="NCBI Taxonomy" id="2976532"/>
    <lineage>
        <taxon>Bacteria</taxon>
        <taxon>Pseudomonadati</taxon>
        <taxon>Bacteroidota</taxon>
        <taxon>Flavobacteriia</taxon>
        <taxon>Flavobacteriales</taxon>
        <taxon>Weeksellaceae</taxon>
        <taxon>Chryseobacterium group</taxon>
        <taxon>Chryseobacterium</taxon>
    </lineage>
</organism>
<dbReference type="EMBL" id="JAOTEM010000001">
    <property type="protein sequence ID" value="MCU7616813.1"/>
    <property type="molecule type" value="Genomic_DNA"/>
</dbReference>
<dbReference type="Proteomes" id="UP001208649">
    <property type="component" value="Unassembled WGS sequence"/>
</dbReference>
<keyword evidence="1" id="KW-0812">Transmembrane</keyword>
<keyword evidence="3" id="KW-1185">Reference proteome</keyword>
<reference evidence="3" key="1">
    <citation type="submission" date="2023-07" db="EMBL/GenBank/DDBJ databases">
        <title>Chryseobacterium sp. strain PBS4-4 Genome sequencing and assembly.</title>
        <authorList>
            <person name="Jung Y."/>
        </authorList>
    </citation>
    <scope>NUCLEOTIDE SEQUENCE [LARGE SCALE GENOMIC DNA]</scope>
    <source>
        <strain evidence="3">PBS4-4</strain>
    </source>
</reference>
<protein>
    <submittedName>
        <fullName evidence="2">DoxX-like family protein</fullName>
    </submittedName>
</protein>
<proteinExistence type="predicted"/>
<evidence type="ECO:0000313" key="2">
    <source>
        <dbReference type="EMBL" id="MCU7616813.1"/>
    </source>
</evidence>